<evidence type="ECO:0000313" key="3">
    <source>
        <dbReference type="Proteomes" id="UP001214441"/>
    </source>
</evidence>
<accession>A0ABT7A921</accession>
<dbReference type="InterPro" id="IPR051082">
    <property type="entry name" value="Pentapeptide-BTB/POZ_domain"/>
</dbReference>
<dbReference type="Pfam" id="PF00805">
    <property type="entry name" value="Pentapeptide"/>
    <property type="match status" value="1"/>
</dbReference>
<organism evidence="2 3">
    <name type="scientific">Streptomyces iconiensis</name>
    <dbReference type="NCBI Taxonomy" id="1384038"/>
    <lineage>
        <taxon>Bacteria</taxon>
        <taxon>Bacillati</taxon>
        <taxon>Actinomycetota</taxon>
        <taxon>Actinomycetes</taxon>
        <taxon>Kitasatosporales</taxon>
        <taxon>Streptomycetaceae</taxon>
        <taxon>Streptomyces</taxon>
    </lineage>
</organism>
<gene>
    <name evidence="2" type="ORF">NMN56_039045</name>
</gene>
<dbReference type="RefSeq" id="WP_274044934.1">
    <property type="nucleotide sequence ID" value="NZ_JANCPR020000067.1"/>
</dbReference>
<dbReference type="PANTHER" id="PTHR14136:SF17">
    <property type="entry name" value="BTB_POZ DOMAIN-CONTAINING PROTEIN KCTD9"/>
    <property type="match status" value="1"/>
</dbReference>
<dbReference type="Gene3D" id="2.160.20.80">
    <property type="entry name" value="E3 ubiquitin-protein ligase SopA"/>
    <property type="match status" value="1"/>
</dbReference>
<evidence type="ECO:0000313" key="2">
    <source>
        <dbReference type="EMBL" id="MDJ1137854.1"/>
    </source>
</evidence>
<proteinExistence type="predicted"/>
<dbReference type="InterPro" id="IPR001646">
    <property type="entry name" value="5peptide_repeat"/>
</dbReference>
<feature type="compositionally biased region" description="Basic and acidic residues" evidence="1">
    <location>
        <begin position="1"/>
        <end position="15"/>
    </location>
</feature>
<reference evidence="2 3" key="1">
    <citation type="submission" date="2023-05" db="EMBL/GenBank/DDBJ databases">
        <title>Streptantibioticus silvisoli sp. nov., acidotolerant actinomycetes 1 from pine litter.</title>
        <authorList>
            <person name="Swiecimska M."/>
            <person name="Golinska P."/>
            <person name="Sangal V."/>
            <person name="Wachnowicz B."/>
            <person name="Goodfellow M."/>
        </authorList>
    </citation>
    <scope>NUCLEOTIDE SEQUENCE [LARGE SCALE GENOMIC DNA]</scope>
    <source>
        <strain evidence="2 3">DSM 42109</strain>
    </source>
</reference>
<dbReference type="Pfam" id="PF13599">
    <property type="entry name" value="Pentapeptide_4"/>
    <property type="match status" value="1"/>
</dbReference>
<dbReference type="SUPFAM" id="SSF141571">
    <property type="entry name" value="Pentapeptide repeat-like"/>
    <property type="match status" value="1"/>
</dbReference>
<dbReference type="PANTHER" id="PTHR14136">
    <property type="entry name" value="BTB_POZ DOMAIN-CONTAINING PROTEIN KCTD9"/>
    <property type="match status" value="1"/>
</dbReference>
<evidence type="ECO:0000256" key="1">
    <source>
        <dbReference type="SAM" id="MobiDB-lite"/>
    </source>
</evidence>
<feature type="region of interest" description="Disordered" evidence="1">
    <location>
        <begin position="1"/>
        <end position="30"/>
    </location>
</feature>
<dbReference type="Proteomes" id="UP001214441">
    <property type="component" value="Unassembled WGS sequence"/>
</dbReference>
<keyword evidence="3" id="KW-1185">Reference proteome</keyword>
<protein>
    <submittedName>
        <fullName evidence="2">Pentapeptide repeat-containing protein</fullName>
    </submittedName>
</protein>
<sequence>MAKSKSVEREARRPEINLPELRTYEGQGLEPDGDYDGLRFEDLDLGGEDGAGATFLDCGIYRCALGETALGRARMLDSVLEGVSGVGTRMENCELRDVELRDARLGGTQMHGARLNRVLVRGGKIDFLNLRQAKLTDVTFEGCVLVEPDFGGARLERVTFRDCVLRRAELHQAQLKDVDLRGVTELDIATGLDRLAGAVISPDQLMELAPAFAAQIGVRVEG</sequence>
<name>A0ABT7A921_9ACTN</name>
<dbReference type="EMBL" id="JANCPR020000067">
    <property type="protein sequence ID" value="MDJ1137854.1"/>
    <property type="molecule type" value="Genomic_DNA"/>
</dbReference>
<comment type="caution">
    <text evidence="2">The sequence shown here is derived from an EMBL/GenBank/DDBJ whole genome shotgun (WGS) entry which is preliminary data.</text>
</comment>